<dbReference type="PANTHER" id="PTHR40590:SF1">
    <property type="entry name" value="CYTOPLASMIC PROTEIN"/>
    <property type="match status" value="1"/>
</dbReference>
<dbReference type="Proteomes" id="UP001596215">
    <property type="component" value="Unassembled WGS sequence"/>
</dbReference>
<keyword evidence="1" id="KW-0378">Hydrolase</keyword>
<name>A0ABW1VQM4_9GAMM</name>
<protein>
    <submittedName>
        <fullName evidence="1">TraB/GumN family protein</fullName>
        <ecNumber evidence="1">3.4.-.-</ecNumber>
    </submittedName>
</protein>
<dbReference type="RefSeq" id="WP_371734638.1">
    <property type="nucleotide sequence ID" value="NZ_BAAAFW010000054.1"/>
</dbReference>
<gene>
    <name evidence="1" type="ORF">ACFP73_08790</name>
</gene>
<reference evidence="2" key="1">
    <citation type="journal article" date="2019" name="Int. J. Syst. Evol. Microbiol.">
        <title>The Global Catalogue of Microorganisms (GCM) 10K type strain sequencing project: providing services to taxonomists for standard genome sequencing and annotation.</title>
        <authorList>
            <consortium name="The Broad Institute Genomics Platform"/>
            <consortium name="The Broad Institute Genome Sequencing Center for Infectious Disease"/>
            <person name="Wu L."/>
            <person name="Ma J."/>
        </authorList>
    </citation>
    <scope>NUCLEOTIDE SEQUENCE [LARGE SCALE GENOMIC DNA]</scope>
    <source>
        <strain evidence="2">CGMCC 4.1530</strain>
    </source>
</reference>
<dbReference type="Pfam" id="PF01963">
    <property type="entry name" value="TraB_PrgY_gumN"/>
    <property type="match status" value="1"/>
</dbReference>
<comment type="caution">
    <text evidence="1">The sequence shown here is derived from an EMBL/GenBank/DDBJ whole genome shotgun (WGS) entry which is preliminary data.</text>
</comment>
<evidence type="ECO:0000313" key="1">
    <source>
        <dbReference type="EMBL" id="MFC6362190.1"/>
    </source>
</evidence>
<dbReference type="CDD" id="cd14789">
    <property type="entry name" value="Tiki"/>
    <property type="match status" value="1"/>
</dbReference>
<dbReference type="GO" id="GO:0016787">
    <property type="term" value="F:hydrolase activity"/>
    <property type="evidence" value="ECO:0007669"/>
    <property type="project" value="UniProtKB-KW"/>
</dbReference>
<dbReference type="EMBL" id="JBHSUC010000009">
    <property type="protein sequence ID" value="MFC6362190.1"/>
    <property type="molecule type" value="Genomic_DNA"/>
</dbReference>
<keyword evidence="2" id="KW-1185">Reference proteome</keyword>
<evidence type="ECO:0000313" key="2">
    <source>
        <dbReference type="Proteomes" id="UP001596215"/>
    </source>
</evidence>
<proteinExistence type="predicted"/>
<dbReference type="PANTHER" id="PTHR40590">
    <property type="entry name" value="CYTOPLASMIC PROTEIN-RELATED"/>
    <property type="match status" value="1"/>
</dbReference>
<sequence length="282" mass="31333">MTSIVLSNVITGSPVMVTLWKALQKLRQILMPVSYSWPATDLQVNHCRIHLVGSIHMGTRNMSPLPAPLLNQLRTADALIVEADILSAPSPLNTPGERAGLTERFTAALTAELEKRCAEYNIPRATIEHLPAWQIALILQSRQAERLGLRPEYGIDYQLLQAAKTINKPVIELEGAETQLALLTRLPDDGLALLSDSLQHWHTNARLLQTMISWWVEGPPRKKTAATLLPSTFSNPLNDTLIRQRNLAWKQQLSQLDAGRYLVAVGALHLYGDDNLPAMLVQ</sequence>
<dbReference type="InterPro" id="IPR047111">
    <property type="entry name" value="YbaP-like"/>
</dbReference>
<dbReference type="EC" id="3.4.-.-" evidence="1"/>
<dbReference type="InterPro" id="IPR002816">
    <property type="entry name" value="TraB/PrgY/GumN_fam"/>
</dbReference>
<accession>A0ABW1VQM4</accession>
<organism evidence="1 2">
    <name type="scientific">Tatumella punctata</name>
    <dbReference type="NCBI Taxonomy" id="399969"/>
    <lineage>
        <taxon>Bacteria</taxon>
        <taxon>Pseudomonadati</taxon>
        <taxon>Pseudomonadota</taxon>
        <taxon>Gammaproteobacteria</taxon>
        <taxon>Enterobacterales</taxon>
        <taxon>Erwiniaceae</taxon>
        <taxon>Tatumella</taxon>
    </lineage>
</organism>